<proteinExistence type="predicted"/>
<sequence length="321" mass="35310">MTTAVLTARPAARGGFRPRGIAWLIWRQNRIMFAVLTIGFAALVVYLLHERSALDTAVARVQALHCNSTQPYSPACGDADMAQYAIPEAWHQTMFGLALLPGVFGAVLGAQPLATDFERRRTLLLWSQSVSPRRWLTYRLALPSAVLLVLSTALSVTVRWGGFWSRPPVHLASWGSGEDFMALVPLYPLLTLAAFALGALVGLLLHRPIAALGVTFILYAGLLWSLDVVRPYLLPSYSMVERPGWNQPDGAWVFDIGVVLGGKQVPYSQCPDMGCGDVPNWVRFHLISQFGPMLWIETGILAALTGLLVLACYRRLRALTR</sequence>
<feature type="transmembrane region" description="Helical" evidence="1">
    <location>
        <begin position="31"/>
        <end position="49"/>
    </location>
</feature>
<reference evidence="3" key="1">
    <citation type="submission" date="2016-10" db="EMBL/GenBank/DDBJ databases">
        <authorList>
            <person name="Varghese N."/>
        </authorList>
    </citation>
    <scope>NUCLEOTIDE SEQUENCE [LARGE SCALE GENOMIC DNA]</scope>
    <source>
        <strain evidence="3">DSM 45096 / BCRC 16803 / CGMCC 4.1857 / CIP 109030 / JCM 12277 / KCTC 19219 / NBRC 100920 / 33214</strain>
    </source>
</reference>
<keyword evidence="3" id="KW-1185">Reference proteome</keyword>
<dbReference type="EMBL" id="FOAZ01000021">
    <property type="protein sequence ID" value="SEM24504.1"/>
    <property type="molecule type" value="Genomic_DNA"/>
</dbReference>
<protein>
    <recommendedName>
        <fullName evidence="4">ABC-2 family transporter protein</fullName>
    </recommendedName>
</protein>
<accession>A0A1H7WT01</accession>
<feature type="transmembrane region" description="Helical" evidence="1">
    <location>
        <begin position="136"/>
        <end position="160"/>
    </location>
</feature>
<dbReference type="RefSeq" id="WP_042450794.1">
    <property type="nucleotide sequence ID" value="NZ_BBPN01000020.1"/>
</dbReference>
<dbReference type="eggNOG" id="COG1277">
    <property type="taxonomic scope" value="Bacteria"/>
</dbReference>
<evidence type="ECO:0000313" key="2">
    <source>
        <dbReference type="EMBL" id="SEM24504.1"/>
    </source>
</evidence>
<keyword evidence="1" id="KW-0812">Transmembrane</keyword>
<gene>
    <name evidence="2" type="ORF">SAMN05414137_121113</name>
</gene>
<dbReference type="Proteomes" id="UP000183015">
    <property type="component" value="Unassembled WGS sequence"/>
</dbReference>
<keyword evidence="1" id="KW-1133">Transmembrane helix</keyword>
<keyword evidence="1" id="KW-0472">Membrane</keyword>
<feature type="transmembrane region" description="Helical" evidence="1">
    <location>
        <begin position="293"/>
        <end position="313"/>
    </location>
</feature>
<dbReference type="STRING" id="235985.SAMN05414137_121113"/>
<dbReference type="AlphaFoldDB" id="A0A1H7WT01"/>
<feature type="transmembrane region" description="Helical" evidence="1">
    <location>
        <begin position="94"/>
        <end position="115"/>
    </location>
</feature>
<name>A0A1H7WT01_STRJI</name>
<evidence type="ECO:0008006" key="4">
    <source>
        <dbReference type="Google" id="ProtNLM"/>
    </source>
</evidence>
<organism evidence="2 3">
    <name type="scientific">Streptacidiphilus jiangxiensis</name>
    <dbReference type="NCBI Taxonomy" id="235985"/>
    <lineage>
        <taxon>Bacteria</taxon>
        <taxon>Bacillati</taxon>
        <taxon>Actinomycetota</taxon>
        <taxon>Actinomycetes</taxon>
        <taxon>Kitasatosporales</taxon>
        <taxon>Streptomycetaceae</taxon>
        <taxon>Streptacidiphilus</taxon>
    </lineage>
</organism>
<evidence type="ECO:0000256" key="1">
    <source>
        <dbReference type="SAM" id="Phobius"/>
    </source>
</evidence>
<evidence type="ECO:0000313" key="3">
    <source>
        <dbReference type="Proteomes" id="UP000183015"/>
    </source>
</evidence>
<dbReference type="OrthoDB" id="3579673at2"/>
<feature type="transmembrane region" description="Helical" evidence="1">
    <location>
        <begin position="209"/>
        <end position="226"/>
    </location>
</feature>
<feature type="transmembrane region" description="Helical" evidence="1">
    <location>
        <begin position="180"/>
        <end position="202"/>
    </location>
</feature>